<dbReference type="PANTHER" id="PTHR17224">
    <property type="entry name" value="PEPTIDYL-TRNA HYDROLASE"/>
    <property type="match status" value="1"/>
</dbReference>
<evidence type="ECO:0000256" key="9">
    <source>
        <dbReference type="RuleBase" id="RU004320"/>
    </source>
</evidence>
<dbReference type="Gene3D" id="3.40.50.1470">
    <property type="entry name" value="Peptidyl-tRNA hydrolase"/>
    <property type="match status" value="1"/>
</dbReference>
<dbReference type="GO" id="GO:0000049">
    <property type="term" value="F:tRNA binding"/>
    <property type="evidence" value="ECO:0007669"/>
    <property type="project" value="UniProtKB-UniRule"/>
</dbReference>
<dbReference type="EC" id="3.1.1.29" evidence="1 7"/>
<evidence type="ECO:0000313" key="10">
    <source>
        <dbReference type="EMBL" id="SEH04543.1"/>
    </source>
</evidence>
<dbReference type="RefSeq" id="WP_286018959.1">
    <property type="nucleotide sequence ID" value="NZ_FMSV02000059.1"/>
</dbReference>
<proteinExistence type="inferred from homology"/>
<feature type="binding site" evidence="7">
    <location>
        <position position="115"/>
    </location>
    <ligand>
        <name>tRNA</name>
        <dbReference type="ChEBI" id="CHEBI:17843"/>
    </ligand>
</feature>
<dbReference type="NCBIfam" id="TIGR00447">
    <property type="entry name" value="pth"/>
    <property type="match status" value="1"/>
</dbReference>
<keyword evidence="2 7" id="KW-0820">tRNA-binding</keyword>
<organism evidence="10 11">
    <name type="scientific">Candidatus Venteria ishoeyi</name>
    <dbReference type="NCBI Taxonomy" id="1899563"/>
    <lineage>
        <taxon>Bacteria</taxon>
        <taxon>Pseudomonadati</taxon>
        <taxon>Pseudomonadota</taxon>
        <taxon>Gammaproteobacteria</taxon>
        <taxon>Thiotrichales</taxon>
        <taxon>Thiotrichaceae</taxon>
        <taxon>Venteria</taxon>
    </lineage>
</organism>
<evidence type="ECO:0000256" key="1">
    <source>
        <dbReference type="ARBA" id="ARBA00013260"/>
    </source>
</evidence>
<comment type="similarity">
    <text evidence="5 7 9">Belongs to the PTH family.</text>
</comment>
<reference evidence="10 11" key="1">
    <citation type="submission" date="2016-10" db="EMBL/GenBank/DDBJ databases">
        <authorList>
            <person name="de Groot N.N."/>
        </authorList>
    </citation>
    <scope>NUCLEOTIDE SEQUENCE [LARGE SCALE GENOMIC DNA]</scope>
    <source>
        <strain evidence="10">MBHS1</strain>
    </source>
</reference>
<dbReference type="InterPro" id="IPR036416">
    <property type="entry name" value="Pept_tRNA_hydro_sf"/>
</dbReference>
<keyword evidence="11" id="KW-1185">Reference proteome</keyword>
<dbReference type="Pfam" id="PF01195">
    <property type="entry name" value="Pept_tRNA_hydro"/>
    <property type="match status" value="1"/>
</dbReference>
<comment type="subunit">
    <text evidence="7">Monomer.</text>
</comment>
<feature type="site" description="Stabilizes the basic form of H active site to accept a proton" evidence="7">
    <location>
        <position position="94"/>
    </location>
</feature>
<dbReference type="InterPro" id="IPR018171">
    <property type="entry name" value="Pept_tRNA_hydro_CS"/>
</dbReference>
<evidence type="ECO:0000256" key="7">
    <source>
        <dbReference type="HAMAP-Rule" id="MF_00083"/>
    </source>
</evidence>
<evidence type="ECO:0000256" key="5">
    <source>
        <dbReference type="ARBA" id="ARBA00038063"/>
    </source>
</evidence>
<dbReference type="HAMAP" id="MF_00083">
    <property type="entry name" value="Pept_tRNA_hydro_bact"/>
    <property type="match status" value="1"/>
</dbReference>
<dbReference type="GO" id="GO:0072344">
    <property type="term" value="P:rescue of stalled ribosome"/>
    <property type="evidence" value="ECO:0007669"/>
    <property type="project" value="UniProtKB-UniRule"/>
</dbReference>
<dbReference type="CDD" id="cd00462">
    <property type="entry name" value="PTH"/>
    <property type="match status" value="1"/>
</dbReference>
<comment type="function">
    <text evidence="7">Hydrolyzes ribosome-free peptidyl-tRNAs (with 1 or more amino acids incorporated), which drop off the ribosome during protein synthesis, or as a result of ribosome stalling.</text>
</comment>
<dbReference type="PROSITE" id="PS01196">
    <property type="entry name" value="PEPT_TRNA_HYDROL_2"/>
    <property type="match status" value="1"/>
</dbReference>
<dbReference type="GO" id="GO:0004045">
    <property type="term" value="F:peptidyl-tRNA hydrolase activity"/>
    <property type="evidence" value="ECO:0007669"/>
    <property type="project" value="UniProtKB-UniRule"/>
</dbReference>
<feature type="binding site" evidence="7">
    <location>
        <position position="18"/>
    </location>
    <ligand>
        <name>tRNA</name>
        <dbReference type="ChEBI" id="CHEBI:17843"/>
    </ligand>
</feature>
<keyword evidence="4 7" id="KW-0694">RNA-binding</keyword>
<evidence type="ECO:0000256" key="4">
    <source>
        <dbReference type="ARBA" id="ARBA00022884"/>
    </source>
</evidence>
<feature type="site" description="Discriminates between blocked and unblocked aminoacyl-tRNA" evidence="7">
    <location>
        <position position="13"/>
    </location>
</feature>
<dbReference type="SUPFAM" id="SSF53178">
    <property type="entry name" value="Peptidyl-tRNA hydrolase-like"/>
    <property type="match status" value="1"/>
</dbReference>
<dbReference type="PROSITE" id="PS01195">
    <property type="entry name" value="PEPT_TRNA_HYDROL_1"/>
    <property type="match status" value="1"/>
</dbReference>
<comment type="function">
    <text evidence="7">Catalyzes the release of premature peptidyl moieties from peptidyl-tRNA molecules trapped in stalled 50S ribosomal subunits, and thus maintains levels of free tRNAs and 50S ribosomes.</text>
</comment>
<evidence type="ECO:0000256" key="6">
    <source>
        <dbReference type="ARBA" id="ARBA00050038"/>
    </source>
</evidence>
<dbReference type="EMBL" id="FMSV02000059">
    <property type="protein sequence ID" value="SEH04543.1"/>
    <property type="molecule type" value="Genomic_DNA"/>
</dbReference>
<name>A0A1H6F4Q4_9GAMM</name>
<dbReference type="Proteomes" id="UP000236724">
    <property type="component" value="Unassembled WGS sequence"/>
</dbReference>
<dbReference type="FunFam" id="3.40.50.1470:FF:000001">
    <property type="entry name" value="Peptidyl-tRNA hydrolase"/>
    <property type="match status" value="1"/>
</dbReference>
<comment type="subcellular location">
    <subcellularLocation>
        <location evidence="7">Cytoplasm</location>
    </subcellularLocation>
</comment>
<feature type="active site" description="Proton acceptor" evidence="7">
    <location>
        <position position="23"/>
    </location>
</feature>
<dbReference type="AlphaFoldDB" id="A0A1H6F4Q4"/>
<evidence type="ECO:0000313" key="11">
    <source>
        <dbReference type="Proteomes" id="UP000236724"/>
    </source>
</evidence>
<feature type="binding site" evidence="7">
    <location>
        <position position="69"/>
    </location>
    <ligand>
        <name>tRNA</name>
        <dbReference type="ChEBI" id="CHEBI:17843"/>
    </ligand>
</feature>
<feature type="binding site" evidence="7">
    <location>
        <position position="67"/>
    </location>
    <ligand>
        <name>tRNA</name>
        <dbReference type="ChEBI" id="CHEBI:17843"/>
    </ligand>
</feature>
<evidence type="ECO:0000256" key="3">
    <source>
        <dbReference type="ARBA" id="ARBA00022801"/>
    </source>
</evidence>
<dbReference type="PANTHER" id="PTHR17224:SF1">
    <property type="entry name" value="PEPTIDYL-TRNA HYDROLASE"/>
    <property type="match status" value="1"/>
</dbReference>
<sequence length="188" mass="20830">MESSILAIAGLGNPGSRYQDTRHNAGFWFLDALLKAEGGGAFRPEKKVHGQLTKTTSGIWLLKPDTYMNHSGRSVAALLRFYRIPPERLLVVHDDLDLDSGIAKLKRSGGHGGHNGLRDIIAQLGSKDFKRLRLGVGHPGQRQQVVDHVLKRPSLSESRDIEHAIERSLQVMDKVLKGEFDAAMNQLH</sequence>
<comment type="catalytic activity">
    <reaction evidence="7 8">
        <text>an N-acyl-L-alpha-aminoacyl-tRNA + H2O = an N-acyl-L-amino acid + a tRNA + H(+)</text>
        <dbReference type="Rhea" id="RHEA:54448"/>
        <dbReference type="Rhea" id="RHEA-COMP:10123"/>
        <dbReference type="Rhea" id="RHEA-COMP:13883"/>
        <dbReference type="ChEBI" id="CHEBI:15377"/>
        <dbReference type="ChEBI" id="CHEBI:15378"/>
        <dbReference type="ChEBI" id="CHEBI:59874"/>
        <dbReference type="ChEBI" id="CHEBI:78442"/>
        <dbReference type="ChEBI" id="CHEBI:138191"/>
        <dbReference type="EC" id="3.1.1.29"/>
    </reaction>
</comment>
<evidence type="ECO:0000256" key="2">
    <source>
        <dbReference type="ARBA" id="ARBA00022555"/>
    </source>
</evidence>
<dbReference type="GO" id="GO:0005737">
    <property type="term" value="C:cytoplasm"/>
    <property type="evidence" value="ECO:0007669"/>
    <property type="project" value="UniProtKB-SubCell"/>
</dbReference>
<evidence type="ECO:0000256" key="8">
    <source>
        <dbReference type="RuleBase" id="RU000673"/>
    </source>
</evidence>
<dbReference type="GO" id="GO:0006515">
    <property type="term" value="P:protein quality control for misfolded or incompletely synthesized proteins"/>
    <property type="evidence" value="ECO:0007669"/>
    <property type="project" value="UniProtKB-UniRule"/>
</dbReference>
<keyword evidence="3 7" id="KW-0378">Hydrolase</keyword>
<protein>
    <recommendedName>
        <fullName evidence="6 7">Peptidyl-tRNA hydrolase</fullName>
        <shortName evidence="7">Pth</shortName>
        <ecNumber evidence="1 7">3.1.1.29</ecNumber>
    </recommendedName>
</protein>
<keyword evidence="7" id="KW-0963">Cytoplasm</keyword>
<gene>
    <name evidence="7 10" type="primary">pth</name>
    <name evidence="10" type="ORF">MBHS_00390</name>
</gene>
<accession>A0A1H6F4Q4</accession>
<dbReference type="InterPro" id="IPR001328">
    <property type="entry name" value="Pept_tRNA_hydro"/>
</dbReference>